<sequence length="112" mass="12767">MNSSSVVNGGLLRRAKIPPYQLLRGTVISADIGHVGEPKNCHRHGRYLITLNISQSHLEDLNESWKFHAILEHFLSNLQIEDVKRYLESIWSIYGLPEVVSPEKMKRVGVAY</sequence>
<evidence type="ECO:0000313" key="1">
    <source>
        <dbReference type="EMBL" id="PNX86950.1"/>
    </source>
</evidence>
<dbReference type="AlphaFoldDB" id="A0A2K3M848"/>
<gene>
    <name evidence="1" type="ORF">L195_g043033</name>
</gene>
<protein>
    <submittedName>
        <fullName evidence="1">Uncharacterized protein</fullName>
    </submittedName>
</protein>
<proteinExistence type="predicted"/>
<reference evidence="1 2" key="2">
    <citation type="journal article" date="2017" name="Front. Plant Sci.">
        <title>Gene Classification and Mining of Molecular Markers Useful in Red Clover (Trifolium pratense) Breeding.</title>
        <authorList>
            <person name="Istvanek J."/>
            <person name="Dluhosova J."/>
            <person name="Dluhos P."/>
            <person name="Patkova L."/>
            <person name="Nedelnik J."/>
            <person name="Repkova J."/>
        </authorList>
    </citation>
    <scope>NUCLEOTIDE SEQUENCE [LARGE SCALE GENOMIC DNA]</scope>
    <source>
        <strain evidence="2">cv. Tatra</strain>
        <tissue evidence="1">Young leaves</tissue>
    </source>
</reference>
<reference evidence="1 2" key="1">
    <citation type="journal article" date="2014" name="Am. J. Bot.">
        <title>Genome assembly and annotation for red clover (Trifolium pratense; Fabaceae).</title>
        <authorList>
            <person name="Istvanek J."/>
            <person name="Jaros M."/>
            <person name="Krenek A."/>
            <person name="Repkova J."/>
        </authorList>
    </citation>
    <scope>NUCLEOTIDE SEQUENCE [LARGE SCALE GENOMIC DNA]</scope>
    <source>
        <strain evidence="2">cv. Tatra</strain>
        <tissue evidence="1">Young leaves</tissue>
    </source>
</reference>
<dbReference type="Proteomes" id="UP000236291">
    <property type="component" value="Unassembled WGS sequence"/>
</dbReference>
<evidence type="ECO:0000313" key="2">
    <source>
        <dbReference type="Proteomes" id="UP000236291"/>
    </source>
</evidence>
<dbReference type="EMBL" id="ASHM01052569">
    <property type="protein sequence ID" value="PNX86950.1"/>
    <property type="molecule type" value="Genomic_DNA"/>
</dbReference>
<accession>A0A2K3M848</accession>
<comment type="caution">
    <text evidence="1">The sequence shown here is derived from an EMBL/GenBank/DDBJ whole genome shotgun (WGS) entry which is preliminary data.</text>
</comment>
<organism evidence="1 2">
    <name type="scientific">Trifolium pratense</name>
    <name type="common">Red clover</name>
    <dbReference type="NCBI Taxonomy" id="57577"/>
    <lineage>
        <taxon>Eukaryota</taxon>
        <taxon>Viridiplantae</taxon>
        <taxon>Streptophyta</taxon>
        <taxon>Embryophyta</taxon>
        <taxon>Tracheophyta</taxon>
        <taxon>Spermatophyta</taxon>
        <taxon>Magnoliopsida</taxon>
        <taxon>eudicotyledons</taxon>
        <taxon>Gunneridae</taxon>
        <taxon>Pentapetalae</taxon>
        <taxon>rosids</taxon>
        <taxon>fabids</taxon>
        <taxon>Fabales</taxon>
        <taxon>Fabaceae</taxon>
        <taxon>Papilionoideae</taxon>
        <taxon>50 kb inversion clade</taxon>
        <taxon>NPAAA clade</taxon>
        <taxon>Hologalegina</taxon>
        <taxon>IRL clade</taxon>
        <taxon>Trifolieae</taxon>
        <taxon>Trifolium</taxon>
    </lineage>
</organism>
<name>A0A2K3M848_TRIPR</name>